<feature type="compositionally biased region" description="Low complexity" evidence="1">
    <location>
        <begin position="111"/>
        <end position="130"/>
    </location>
</feature>
<comment type="caution">
    <text evidence="2">The sequence shown here is derived from an EMBL/GenBank/DDBJ whole genome shotgun (WGS) entry which is preliminary data.</text>
</comment>
<protein>
    <submittedName>
        <fullName evidence="2">Uncharacterized protein</fullName>
    </submittedName>
</protein>
<feature type="region of interest" description="Disordered" evidence="1">
    <location>
        <begin position="458"/>
        <end position="480"/>
    </location>
</feature>
<name>A0A1Y2MSA8_PSEAH</name>
<dbReference type="EMBL" id="MIGB01000025">
    <property type="protein sequence ID" value="OSY38106.1"/>
    <property type="molecule type" value="Genomic_DNA"/>
</dbReference>
<feature type="compositionally biased region" description="Pro residues" evidence="1">
    <location>
        <begin position="55"/>
        <end position="65"/>
    </location>
</feature>
<feature type="region of interest" description="Disordered" evidence="1">
    <location>
        <begin position="406"/>
        <end position="433"/>
    </location>
</feature>
<feature type="region of interest" description="Disordered" evidence="1">
    <location>
        <begin position="1"/>
        <end position="130"/>
    </location>
</feature>
<sequence length="480" mass="47808">MSPFRIFGRSTRPVDDGPDPWLDDPPPAQAHHPGPPPPPARPATAAARPALWTPRRPPQSPPADPEPVTDPFGFPLVQDRVGNPGTGWGPPAGDPLSPFAPAGDPLSPLTAARPGPHAADGAPGGIAPEPGGAAIIGTAIIGAAATGSPTADATLGAPPPGHRDDRWLTGPQPPGAVSPAPPVTAVPAGHPATTAAPSGTATPGTATRSGTATAPGAAAPFDTAARPQPDTASVPGPTTPPAVDPRPGAAAIPTTEAPDGAPEPATGTRPDTTDPTTDTTTEPATEPERAPEPPAADAPAAGQDTGSDIESGAEPAAGTAIDPAEAAALAGAFAVDLLSWDEDDPARRGHALGAHLASPEGAALLGWTGTGRQRADLVLPGSVRGDGGRVQVDVRVRIVPYRRVGTRSPAAPEVEPEQPLGEPAAAPAPSARGWRGLAARWLRIEVTIARIGDRLVVDAGPAAEPGPHTPSPHDLAGRPR</sequence>
<dbReference type="Proteomes" id="UP000194360">
    <property type="component" value="Unassembled WGS sequence"/>
</dbReference>
<evidence type="ECO:0000256" key="1">
    <source>
        <dbReference type="SAM" id="MobiDB-lite"/>
    </source>
</evidence>
<feature type="compositionally biased region" description="Low complexity" evidence="1">
    <location>
        <begin position="185"/>
        <end position="225"/>
    </location>
</feature>
<dbReference type="OrthoDB" id="3577409at2"/>
<organism evidence="2 3">
    <name type="scientific">Pseudonocardia autotrophica</name>
    <name type="common">Amycolata autotrophica</name>
    <name type="synonym">Nocardia autotrophica</name>
    <dbReference type="NCBI Taxonomy" id="2074"/>
    <lineage>
        <taxon>Bacteria</taxon>
        <taxon>Bacillati</taxon>
        <taxon>Actinomycetota</taxon>
        <taxon>Actinomycetes</taxon>
        <taxon>Pseudonocardiales</taxon>
        <taxon>Pseudonocardiaceae</taxon>
        <taxon>Pseudonocardia</taxon>
    </lineage>
</organism>
<gene>
    <name evidence="2" type="ORF">BG845_04279</name>
</gene>
<feature type="compositionally biased region" description="Low complexity" evidence="1">
    <location>
        <begin position="264"/>
        <end position="284"/>
    </location>
</feature>
<feature type="compositionally biased region" description="Pro residues" evidence="1">
    <location>
        <begin position="23"/>
        <end position="41"/>
    </location>
</feature>
<feature type="region of interest" description="Disordered" evidence="1">
    <location>
        <begin position="148"/>
        <end position="322"/>
    </location>
</feature>
<dbReference type="STRING" id="2074.BG845_04279"/>
<dbReference type="AlphaFoldDB" id="A0A1Y2MSA8"/>
<dbReference type="RefSeq" id="WP_125911247.1">
    <property type="nucleotide sequence ID" value="NZ_AP018920.1"/>
</dbReference>
<accession>A0A1Y2MSA8</accession>
<keyword evidence="3" id="KW-1185">Reference proteome</keyword>
<evidence type="ECO:0000313" key="3">
    <source>
        <dbReference type="Proteomes" id="UP000194360"/>
    </source>
</evidence>
<feature type="compositionally biased region" description="Pro residues" evidence="1">
    <location>
        <begin position="171"/>
        <end position="184"/>
    </location>
</feature>
<feature type="compositionally biased region" description="Low complexity" evidence="1">
    <location>
        <begin position="42"/>
        <end position="54"/>
    </location>
</feature>
<reference evidence="2 3" key="1">
    <citation type="submission" date="2016-09" db="EMBL/GenBank/DDBJ databases">
        <title>Pseudonocardia autotrophica DSM535, a candidate organism with high potential of specific P450 cytochromes.</title>
        <authorList>
            <person name="Grumaz C."/>
            <person name="Vainshtein Y."/>
            <person name="Kirstahler P."/>
            <person name="Sohn K."/>
        </authorList>
    </citation>
    <scope>NUCLEOTIDE SEQUENCE [LARGE SCALE GENOMIC DNA]</scope>
    <source>
        <strain evidence="2 3">DSM 535</strain>
    </source>
</reference>
<evidence type="ECO:0000313" key="2">
    <source>
        <dbReference type="EMBL" id="OSY38106.1"/>
    </source>
</evidence>
<proteinExistence type="predicted"/>